<keyword evidence="4" id="KW-1185">Reference proteome</keyword>
<dbReference type="Pfam" id="PF03567">
    <property type="entry name" value="Sulfotransfer_2"/>
    <property type="match status" value="1"/>
</dbReference>
<gene>
    <name evidence="2" type="ORF">D0U04_28805</name>
    <name evidence="1" type="ORF">DJ93_761</name>
</gene>
<evidence type="ECO:0000313" key="3">
    <source>
        <dbReference type="Proteomes" id="UP000029389"/>
    </source>
</evidence>
<keyword evidence="1" id="KW-0808">Transferase</keyword>
<dbReference type="AlphaFoldDB" id="A0A090YU19"/>
<dbReference type="GO" id="GO:0032259">
    <property type="term" value="P:methylation"/>
    <property type="evidence" value="ECO:0007669"/>
    <property type="project" value="UniProtKB-KW"/>
</dbReference>
<evidence type="ECO:0000313" key="1">
    <source>
        <dbReference type="EMBL" id="KFN01742.1"/>
    </source>
</evidence>
<evidence type="ECO:0000313" key="2">
    <source>
        <dbReference type="EMBL" id="RFT62154.1"/>
    </source>
</evidence>
<dbReference type="Proteomes" id="UP000264294">
    <property type="component" value="Unassembled WGS sequence"/>
</dbReference>
<protein>
    <submittedName>
        <fullName evidence="2">RNA methyltransferase</fullName>
    </submittedName>
    <submittedName>
        <fullName evidence="1">Sulfotransferase family protein</fullName>
    </submittedName>
</protein>
<dbReference type="PATRIC" id="fig|1405.8.peg.936"/>
<accession>A0A090YU19</accession>
<dbReference type="RefSeq" id="WP_042979367.1">
    <property type="nucleotide sequence ID" value="NZ_JMQC01000008.1"/>
</dbReference>
<evidence type="ECO:0000313" key="4">
    <source>
        <dbReference type="Proteomes" id="UP000264294"/>
    </source>
</evidence>
<dbReference type="Proteomes" id="UP000029389">
    <property type="component" value="Unassembled WGS sequence"/>
</dbReference>
<dbReference type="InterPro" id="IPR005331">
    <property type="entry name" value="Sulfotransferase"/>
</dbReference>
<organism evidence="1 3">
    <name type="scientific">Bacillus clarus</name>
    <dbReference type="NCBI Taxonomy" id="2338372"/>
    <lineage>
        <taxon>Bacteria</taxon>
        <taxon>Bacillati</taxon>
        <taxon>Bacillota</taxon>
        <taxon>Bacilli</taxon>
        <taxon>Bacillales</taxon>
        <taxon>Bacillaceae</taxon>
        <taxon>Bacillus</taxon>
        <taxon>Bacillus cereus group</taxon>
    </lineage>
</organism>
<name>A0A090YU19_9BACI</name>
<sequence>MPTTTIYDFITKDGRFPHVHKNFPLVLFWSQKSGCTSLAHWFFYQINLFEEAIKYNSFIHNYEFEIYKNSISYFTDLANTLQTKEKDTYKLVRNPYKRAVSSFFSLIPPPYFDTPEPDWRPIRRLLYGNESCNKKISFKLFLYYLKSHATNFEDVDPHLTPQYIQGEEEFVTNYIYLENFSDTVSNLEDKYRLKKSPLNLLTKSWHHQSHKAIYKGNYADADITNPLFPKLPTYDSFYDEEAIQLVKDIFKQDFNMYGYSLNPL</sequence>
<reference evidence="2 4" key="2">
    <citation type="submission" date="2018-08" db="EMBL/GenBank/DDBJ databases">
        <title>Bacillus clarus sp. nov. strain PS00077A.</title>
        <authorList>
            <person name="Mendez Acevedo M."/>
            <person name="Carroll L."/>
            <person name="Mukherjee M."/>
            <person name="Wiedmann M."/>
            <person name="Kovac J."/>
        </authorList>
    </citation>
    <scope>NUCLEOTIDE SEQUENCE [LARGE SCALE GENOMIC DNA]</scope>
    <source>
        <strain evidence="2 4">PS00077A</strain>
    </source>
</reference>
<dbReference type="GO" id="GO:0008146">
    <property type="term" value="F:sulfotransferase activity"/>
    <property type="evidence" value="ECO:0007669"/>
    <property type="project" value="InterPro"/>
</dbReference>
<dbReference type="GO" id="GO:0016020">
    <property type="term" value="C:membrane"/>
    <property type="evidence" value="ECO:0007669"/>
    <property type="project" value="InterPro"/>
</dbReference>
<reference evidence="1 3" key="1">
    <citation type="submission" date="2014-04" db="EMBL/GenBank/DDBJ databases">
        <authorList>
            <person name="Bishop-Lilly K.A."/>
            <person name="Broomall S.M."/>
            <person name="Chain P.S."/>
            <person name="Chertkov O."/>
            <person name="Coyne S.R."/>
            <person name="Daligault H.E."/>
            <person name="Davenport K.W."/>
            <person name="Erkkila T."/>
            <person name="Frey K.G."/>
            <person name="Gibbons H.S."/>
            <person name="Gu W."/>
            <person name="Jaissle J."/>
            <person name="Johnson S.L."/>
            <person name="Koroleva G.I."/>
            <person name="Ladner J.T."/>
            <person name="Lo C.-C."/>
            <person name="Minogue T.D."/>
            <person name="Munk C."/>
            <person name="Palacios G.F."/>
            <person name="Redden C.L."/>
            <person name="Rosenzweig C.N."/>
            <person name="Scholz M.B."/>
            <person name="Teshima H."/>
            <person name="Xu Y."/>
        </authorList>
    </citation>
    <scope>NUCLEOTIDE SEQUENCE [LARGE SCALE GENOMIC DNA]</scope>
    <source>
        <strain evidence="1 3">BHP</strain>
    </source>
</reference>
<dbReference type="EMBL" id="JMQC01000008">
    <property type="protein sequence ID" value="KFN01742.1"/>
    <property type="molecule type" value="Genomic_DNA"/>
</dbReference>
<proteinExistence type="predicted"/>
<dbReference type="GO" id="GO:0008168">
    <property type="term" value="F:methyltransferase activity"/>
    <property type="evidence" value="ECO:0007669"/>
    <property type="project" value="UniProtKB-KW"/>
</dbReference>
<keyword evidence="2" id="KW-0489">Methyltransferase</keyword>
<comment type="caution">
    <text evidence="1">The sequence shown here is derived from an EMBL/GenBank/DDBJ whole genome shotgun (WGS) entry which is preliminary data.</text>
</comment>
<dbReference type="EMBL" id="QVOD01000077">
    <property type="protein sequence ID" value="RFT62154.1"/>
    <property type="molecule type" value="Genomic_DNA"/>
</dbReference>